<evidence type="ECO:0000256" key="1">
    <source>
        <dbReference type="ARBA" id="ARBA00003986"/>
    </source>
</evidence>
<keyword evidence="9" id="KW-0694">RNA-binding</keyword>
<gene>
    <name evidence="15" type="ORF">Cvel_11406</name>
</gene>
<evidence type="ECO:0000256" key="3">
    <source>
        <dbReference type="ARBA" id="ARBA00011953"/>
    </source>
</evidence>
<evidence type="ECO:0000256" key="7">
    <source>
        <dbReference type="ARBA" id="ARBA00022741"/>
    </source>
</evidence>
<dbReference type="Pfam" id="PF03054">
    <property type="entry name" value="tRNA_Me_trans"/>
    <property type="match status" value="1"/>
</dbReference>
<evidence type="ECO:0000256" key="8">
    <source>
        <dbReference type="ARBA" id="ARBA00022840"/>
    </source>
</evidence>
<evidence type="ECO:0000256" key="4">
    <source>
        <dbReference type="ARBA" id="ARBA00022555"/>
    </source>
</evidence>
<dbReference type="InterPro" id="IPR051305">
    <property type="entry name" value="tRNA_2-thiouridylase_MnmA"/>
</dbReference>
<dbReference type="VEuPathDB" id="CryptoDB:Cvel_11406"/>
<dbReference type="InterPro" id="IPR014729">
    <property type="entry name" value="Rossmann-like_a/b/a_fold"/>
</dbReference>
<sequence>MNPRNSRSLFRGLRKSEWGRRGKRRKPLVSLMSLSEGDNGRLPEVKTAGEALALPPRLAEICTELREVPRGRDRLLRLVEMGRRLRARLQTEGGETWRETLSCEGKKVRGCASTVYVRVLPSETETGHFEIGGFSDALVSGGLLAVLCLGLSSGANASEIRALKAHVVGEESGMLEVLPSERVNGLENILTCIVEQIETLDCSSGESQEEELHGGEAKLNRKENRSVESEERERQSSVREESGETADARLLPESALYLPSTPDSVAVLLSGGVDSSVALHILKDQGRRVTAFYLKIWLEDELSHLNQCPWAEDLRFARSVSEQAGVQLEELSLQDAYRQGVVRYVVDEARKGRTPNPDVLCNSRVKFGVFLDQVGPHFQSVASGHYAQSDRNGEGGRVRLLRSRDRIKDQTYFLCSLQQRQLEKTLFPLGGLTKKEVRDFALSRGLATQFRKDSQGICFLGKLRFSDFLQAHLGTDPGPVLSRDTGEQVGEHNGLWFHTVGQRKGLGPLLRAGIVNQGPFFVCGKDRDRNALLISNRYEEEVSRWREERTVVELDSLHWVSGLGRPPLEWLHSDTAASRVNGRGEDEDGGRIEGIPVTVQLRHGAREKDHTDNRLPSRLSRSPVGGLQMSAQAGKTRLPRVAIVGGGVSGISCGRRLLELFGEGSGSKGLRQKDKQAPLTIFDTGKTALGGRCSSRVLETKEGPMLFDHAAQCFSVAPRKSGQTHSTTFEKWASALESEGVLFDWQKEGAAEPPSSEGGEGGGQGTEIQTASGHRVVVLCKGGSVRPVGGNDIDSRENGRQPGGGPAENETDKERERESCRLLAATDGMRSFVEAFARPVEASVDAHVWISKCQWDTTAKEWELWHYQEPKGRFDYLVIAHNGKCAARLMSSAGAGFKDVTQALTVRFGAVPRGSNPPEMQLNSLYVYLLYFSADNQKKPPTDLTFDAAFVEGVPELSWVSENVRKLGGAKKTSGSQCWTLISSPAFGEVNKLPQEFMPEEEKKKVETALLSAFERALGASPGSLQPDQTFLQLWGAANPVSVLDADTQTPFIFDGRRGVGVCGDWCAGGASVPAAAESGVAVAEAIAADWAVRGSGEATREEAQPVNLPATFRLPSMRSEVPGSPACKAEGSAAIGAFRGVSSLPPVCTDRRSVPKVTSSNKGRGGEEAGSGAARRDSSTERRGGSSERGGFSRGRGRGRGGRGGGRFGEFQQHGDPTVSRDRGGRQEASGVQRSESRGEGGESWKPQGKEGSSSRRWRPRPSE</sequence>
<evidence type="ECO:0000313" key="15">
    <source>
        <dbReference type="EMBL" id="CEM52629.1"/>
    </source>
</evidence>
<feature type="region of interest" description="Disordered" evidence="12">
    <location>
        <begin position="787"/>
        <end position="817"/>
    </location>
</feature>
<evidence type="ECO:0000259" key="13">
    <source>
        <dbReference type="Pfam" id="PF02657"/>
    </source>
</evidence>
<dbReference type="GO" id="GO:0008033">
    <property type="term" value="P:tRNA processing"/>
    <property type="evidence" value="ECO:0007669"/>
    <property type="project" value="UniProtKB-KW"/>
</dbReference>
<dbReference type="GO" id="GO:0000049">
    <property type="term" value="F:tRNA binding"/>
    <property type="evidence" value="ECO:0007669"/>
    <property type="project" value="UniProtKB-KW"/>
</dbReference>
<dbReference type="GO" id="GO:0005524">
    <property type="term" value="F:ATP binding"/>
    <property type="evidence" value="ECO:0007669"/>
    <property type="project" value="UniProtKB-KW"/>
</dbReference>
<dbReference type="AlphaFoldDB" id="A0A0G4I6I9"/>
<dbReference type="Gene3D" id="2.30.30.280">
    <property type="entry name" value="Adenine nucleotide alpha hydrolases-like domains"/>
    <property type="match status" value="1"/>
</dbReference>
<evidence type="ECO:0000256" key="2">
    <source>
        <dbReference type="ARBA" id="ARBA00006191"/>
    </source>
</evidence>
<evidence type="ECO:0000256" key="6">
    <source>
        <dbReference type="ARBA" id="ARBA00022694"/>
    </source>
</evidence>
<dbReference type="SUPFAM" id="SSF52402">
    <property type="entry name" value="Adenine nucleotide alpha hydrolases-like"/>
    <property type="match status" value="1"/>
</dbReference>
<dbReference type="Pfam" id="PF02657">
    <property type="entry name" value="SufE"/>
    <property type="match status" value="1"/>
</dbReference>
<dbReference type="InterPro" id="IPR046884">
    <property type="entry name" value="MnmA-like_central"/>
</dbReference>
<proteinExistence type="inferred from homology"/>
<evidence type="ECO:0000256" key="10">
    <source>
        <dbReference type="ARBA" id="ARBA00023157"/>
    </source>
</evidence>
<dbReference type="SUPFAM" id="SSF51905">
    <property type="entry name" value="FAD/NAD(P)-binding domain"/>
    <property type="match status" value="1"/>
</dbReference>
<feature type="region of interest" description="Disordered" evidence="12">
    <location>
        <begin position="1143"/>
        <end position="1265"/>
    </location>
</feature>
<feature type="compositionally biased region" description="Basic and acidic residues" evidence="12">
    <location>
        <begin position="210"/>
        <end position="242"/>
    </location>
</feature>
<name>A0A0G4I6I9_9ALVE</name>
<feature type="region of interest" description="Disordered" evidence="12">
    <location>
        <begin position="204"/>
        <end position="246"/>
    </location>
</feature>
<dbReference type="Gene3D" id="3.90.1010.10">
    <property type="match status" value="1"/>
</dbReference>
<dbReference type="Gene3D" id="3.90.660.10">
    <property type="match status" value="1"/>
</dbReference>
<evidence type="ECO:0000256" key="9">
    <source>
        <dbReference type="ARBA" id="ARBA00022884"/>
    </source>
</evidence>
<feature type="domain" description="tRNA-specific 2-thiouridylase MnmA-like central" evidence="14">
    <location>
        <begin position="467"/>
        <end position="535"/>
    </location>
</feature>
<keyword evidence="7" id="KW-0547">Nucleotide-binding</keyword>
<dbReference type="Gene3D" id="3.40.50.620">
    <property type="entry name" value="HUPs"/>
    <property type="match status" value="1"/>
</dbReference>
<keyword evidence="10" id="KW-1015">Disulfide bond</keyword>
<feature type="region of interest" description="Disordered" evidence="12">
    <location>
        <begin position="605"/>
        <end position="630"/>
    </location>
</feature>
<comment type="function">
    <text evidence="1">Catalyzes the 2-thiolation of uridine at the wobble position (U34) of mitochondrial tRNA(Lys), tRNA(Glu) and tRNA(Gln). Required for the formation of 5-taurinomethyl-2-thiouridine (tm5s2U) of mitochondrial tRNA(Lys), tRNA(Glu), and tRNA(Gln) at the wobble position. ATP is required to activate the C2 atom of the wobble base.</text>
</comment>
<protein>
    <recommendedName>
        <fullName evidence="3">tRNA-5-taurinomethyluridine 2-sulfurtransferase</fullName>
        <ecNumber evidence="3">2.8.1.14</ecNumber>
    </recommendedName>
</protein>
<evidence type="ECO:0000259" key="14">
    <source>
        <dbReference type="Pfam" id="PF20259"/>
    </source>
</evidence>
<keyword evidence="4" id="KW-0820">tRNA-binding</keyword>
<dbReference type="EC" id="2.8.1.14" evidence="3"/>
<evidence type="ECO:0000256" key="5">
    <source>
        <dbReference type="ARBA" id="ARBA00022679"/>
    </source>
</evidence>
<dbReference type="InterPro" id="IPR004506">
    <property type="entry name" value="MnmA-like"/>
</dbReference>
<dbReference type="EMBL" id="CDMZ01005314">
    <property type="protein sequence ID" value="CEM52629.1"/>
    <property type="molecule type" value="Genomic_DNA"/>
</dbReference>
<dbReference type="CDD" id="cd01998">
    <property type="entry name" value="MnmA_TRMU-like"/>
    <property type="match status" value="1"/>
</dbReference>
<dbReference type="Pfam" id="PF20259">
    <property type="entry name" value="tRNA_Me_trans_M"/>
    <property type="match status" value="1"/>
</dbReference>
<dbReference type="InterPro" id="IPR023382">
    <property type="entry name" value="MnmA-like_central_sf"/>
</dbReference>
<dbReference type="SUPFAM" id="SSF82649">
    <property type="entry name" value="SufE/NifU"/>
    <property type="match status" value="1"/>
</dbReference>
<dbReference type="PANTHER" id="PTHR43052">
    <property type="match status" value="1"/>
</dbReference>
<evidence type="ECO:0000256" key="11">
    <source>
        <dbReference type="ARBA" id="ARBA00049564"/>
    </source>
</evidence>
<comment type="catalytic activity">
    <reaction evidence="11">
        <text>5-taurinomethyluridine(34) in tRNA + S-sulfanyl-L-cysteinyl-[protein] + AH2 + ATP = 5-taurinomethyl-2-thiouridine(34) in tRNA + L-cysteinyl-[protein] + A + AMP + diphosphate + H(+)</text>
        <dbReference type="Rhea" id="RHEA:47040"/>
        <dbReference type="Rhea" id="RHEA-COMP:10131"/>
        <dbReference type="Rhea" id="RHEA-COMP:11726"/>
        <dbReference type="Rhea" id="RHEA-COMP:11732"/>
        <dbReference type="Rhea" id="RHEA-COMP:11733"/>
        <dbReference type="ChEBI" id="CHEBI:13193"/>
        <dbReference type="ChEBI" id="CHEBI:15378"/>
        <dbReference type="ChEBI" id="CHEBI:17499"/>
        <dbReference type="ChEBI" id="CHEBI:29950"/>
        <dbReference type="ChEBI" id="CHEBI:30616"/>
        <dbReference type="ChEBI" id="CHEBI:33019"/>
        <dbReference type="ChEBI" id="CHEBI:61963"/>
        <dbReference type="ChEBI" id="CHEBI:87171"/>
        <dbReference type="ChEBI" id="CHEBI:87172"/>
        <dbReference type="ChEBI" id="CHEBI:456215"/>
        <dbReference type="EC" id="2.8.1.14"/>
    </reaction>
</comment>
<feature type="compositionally biased region" description="Basic and acidic residues" evidence="12">
    <location>
        <begin position="605"/>
        <end position="615"/>
    </location>
</feature>
<keyword evidence="6" id="KW-0819">tRNA processing</keyword>
<reference evidence="15" key="1">
    <citation type="submission" date="2014-11" db="EMBL/GenBank/DDBJ databases">
        <authorList>
            <person name="Otto D Thomas"/>
            <person name="Naeem Raeece"/>
        </authorList>
    </citation>
    <scope>NUCLEOTIDE SEQUENCE</scope>
</reference>
<organism evidence="15">
    <name type="scientific">Chromera velia CCMP2878</name>
    <dbReference type="NCBI Taxonomy" id="1169474"/>
    <lineage>
        <taxon>Eukaryota</taxon>
        <taxon>Sar</taxon>
        <taxon>Alveolata</taxon>
        <taxon>Colpodellida</taxon>
        <taxon>Chromeraceae</taxon>
        <taxon>Chromera</taxon>
    </lineage>
</organism>
<keyword evidence="5" id="KW-0808">Transferase</keyword>
<accession>A0A0G4I6I9</accession>
<comment type="similarity">
    <text evidence="2">Belongs to the MnmA/TRMU family.</text>
</comment>
<dbReference type="InterPro" id="IPR003808">
    <property type="entry name" value="Fe-S_metab-assoc_dom"/>
</dbReference>
<keyword evidence="8" id="KW-0067">ATP-binding</keyword>
<dbReference type="InterPro" id="IPR036188">
    <property type="entry name" value="FAD/NAD-bd_sf"/>
</dbReference>
<dbReference type="PANTHER" id="PTHR43052:SF1">
    <property type="entry name" value="TRNA-5-TAURINOMETHYLURIDINE 2-SULFURTRANSFERASE"/>
    <property type="match status" value="1"/>
</dbReference>
<evidence type="ECO:0000256" key="12">
    <source>
        <dbReference type="SAM" id="MobiDB-lite"/>
    </source>
</evidence>
<feature type="compositionally biased region" description="Basic and acidic residues" evidence="12">
    <location>
        <begin position="1175"/>
        <end position="1187"/>
    </location>
</feature>
<dbReference type="GO" id="GO:0061708">
    <property type="term" value="F:tRNA-5-taurinomethyluridine 2-sulfurtransferase"/>
    <property type="evidence" value="ECO:0007669"/>
    <property type="project" value="UniProtKB-EC"/>
</dbReference>
<feature type="domain" description="Fe-S metabolism associated" evidence="13">
    <location>
        <begin position="65"/>
        <end position="193"/>
    </location>
</feature>
<dbReference type="NCBIfam" id="TIGR00420">
    <property type="entry name" value="trmU"/>
    <property type="match status" value="1"/>
</dbReference>